<reference evidence="2 3" key="1">
    <citation type="submission" date="2020-07" db="EMBL/GenBank/DDBJ databases">
        <title>Sequencing the genomes of 1000 actinobacteria strains.</title>
        <authorList>
            <person name="Klenk H.-P."/>
        </authorList>
    </citation>
    <scope>NUCLEOTIDE SEQUENCE [LARGE SCALE GENOMIC DNA]</scope>
    <source>
        <strain evidence="2 3">DSM 7487</strain>
    </source>
</reference>
<gene>
    <name evidence="2" type="ORF">BJ968_002366</name>
</gene>
<sequence length="171" mass="18324">MTDQRALQPRRDDDVETVLKAESNPAQVFKTRGGPVRRHAQFTGALLSLLGICGVIPGITTNYDEMGIFRSSAQLFGIFTVSIVTSALLFLWGITVIAFAGSVRQAHKNVVLHALALLGMGVAGVGIVNQSTNPVLPTDAASNWLYLLLGVFFLVGGSVARKREIELNGVF</sequence>
<dbReference type="EMBL" id="JACCBB010000001">
    <property type="protein sequence ID" value="NYD22826.1"/>
    <property type="molecule type" value="Genomic_DNA"/>
</dbReference>
<dbReference type="RefSeq" id="WP_179752086.1">
    <property type="nucleotide sequence ID" value="NZ_BAAAGN010000020.1"/>
</dbReference>
<keyword evidence="1" id="KW-0812">Transmembrane</keyword>
<protein>
    <submittedName>
        <fullName evidence="2">CHASE2 domain-containing sensor protein</fullName>
    </submittedName>
</protein>
<keyword evidence="1" id="KW-0472">Membrane</keyword>
<proteinExistence type="predicted"/>
<feature type="transmembrane region" description="Helical" evidence="1">
    <location>
        <begin position="141"/>
        <end position="160"/>
    </location>
</feature>
<feature type="transmembrane region" description="Helical" evidence="1">
    <location>
        <begin position="42"/>
        <end position="63"/>
    </location>
</feature>
<dbReference type="Pfam" id="PF14325">
    <property type="entry name" value="DUF4383"/>
    <property type="match status" value="1"/>
</dbReference>
<feature type="transmembrane region" description="Helical" evidence="1">
    <location>
        <begin position="75"/>
        <end position="98"/>
    </location>
</feature>
<comment type="caution">
    <text evidence="2">The sequence shown here is derived from an EMBL/GenBank/DDBJ whole genome shotgun (WGS) entry which is preliminary data.</text>
</comment>
<evidence type="ECO:0000313" key="2">
    <source>
        <dbReference type="EMBL" id="NYD22826.1"/>
    </source>
</evidence>
<feature type="transmembrane region" description="Helical" evidence="1">
    <location>
        <begin position="110"/>
        <end position="129"/>
    </location>
</feature>
<keyword evidence="3" id="KW-1185">Reference proteome</keyword>
<dbReference type="AlphaFoldDB" id="A0A7Y9DLJ7"/>
<evidence type="ECO:0000313" key="3">
    <source>
        <dbReference type="Proteomes" id="UP000521922"/>
    </source>
</evidence>
<dbReference type="Proteomes" id="UP000521922">
    <property type="component" value="Unassembled WGS sequence"/>
</dbReference>
<evidence type="ECO:0000256" key="1">
    <source>
        <dbReference type="SAM" id="Phobius"/>
    </source>
</evidence>
<name>A0A7Y9DLJ7_9ACTN</name>
<keyword evidence="1" id="KW-1133">Transmembrane helix</keyword>
<accession>A0A7Y9DLJ7</accession>
<organism evidence="2 3">
    <name type="scientific">Kineococcus aurantiacus</name>
    <dbReference type="NCBI Taxonomy" id="37633"/>
    <lineage>
        <taxon>Bacteria</taxon>
        <taxon>Bacillati</taxon>
        <taxon>Actinomycetota</taxon>
        <taxon>Actinomycetes</taxon>
        <taxon>Kineosporiales</taxon>
        <taxon>Kineosporiaceae</taxon>
        <taxon>Kineococcus</taxon>
    </lineage>
</organism>